<name>A0A9X1FQ32_9FLAO</name>
<feature type="domain" description="Peptidase S74" evidence="3">
    <location>
        <begin position="1466"/>
        <end position="1563"/>
    </location>
</feature>
<evidence type="ECO:0000256" key="1">
    <source>
        <dbReference type="SAM" id="MobiDB-lite"/>
    </source>
</evidence>
<dbReference type="Pfam" id="PF13884">
    <property type="entry name" value="Peptidase_S74"/>
    <property type="match status" value="1"/>
</dbReference>
<feature type="region of interest" description="Disordered" evidence="1">
    <location>
        <begin position="664"/>
        <end position="689"/>
    </location>
</feature>
<evidence type="ECO:0000256" key="2">
    <source>
        <dbReference type="SAM" id="SignalP"/>
    </source>
</evidence>
<gene>
    <name evidence="4" type="ORF">KXJ69_10830</name>
</gene>
<keyword evidence="5" id="KW-1185">Reference proteome</keyword>
<reference evidence="4" key="1">
    <citation type="submission" date="2021-07" db="EMBL/GenBank/DDBJ databases">
        <title>Aureisphaera sp. CAU 1614 isolated from sea sediment.</title>
        <authorList>
            <person name="Kim W."/>
        </authorList>
    </citation>
    <scope>NUCLEOTIDE SEQUENCE</scope>
    <source>
        <strain evidence="4">CAU 1614</strain>
    </source>
</reference>
<dbReference type="PROSITE" id="PS51688">
    <property type="entry name" value="ICA"/>
    <property type="match status" value="1"/>
</dbReference>
<dbReference type="RefSeq" id="WP_219053130.1">
    <property type="nucleotide sequence ID" value="NZ_JAHWDP010000004.1"/>
</dbReference>
<feature type="chain" id="PRO_5040764121" evidence="2">
    <location>
        <begin position="22"/>
        <end position="1601"/>
    </location>
</feature>
<comment type="caution">
    <text evidence="4">The sequence shown here is derived from an EMBL/GenBank/DDBJ whole genome shotgun (WGS) entry which is preliminary data.</text>
</comment>
<dbReference type="InterPro" id="IPR030392">
    <property type="entry name" value="S74_ICA"/>
</dbReference>
<proteinExistence type="predicted"/>
<feature type="compositionally biased region" description="Polar residues" evidence="1">
    <location>
        <begin position="1584"/>
        <end position="1601"/>
    </location>
</feature>
<evidence type="ECO:0000313" key="5">
    <source>
        <dbReference type="Proteomes" id="UP001138686"/>
    </source>
</evidence>
<accession>A0A9X1FQ32</accession>
<feature type="signal peptide" evidence="2">
    <location>
        <begin position="1"/>
        <end position="21"/>
    </location>
</feature>
<dbReference type="Proteomes" id="UP001138686">
    <property type="component" value="Unassembled WGS sequence"/>
</dbReference>
<evidence type="ECO:0000313" key="4">
    <source>
        <dbReference type="EMBL" id="MBW2938604.1"/>
    </source>
</evidence>
<keyword evidence="2" id="KW-0732">Signal</keyword>
<dbReference type="EMBL" id="JAHWDP010000004">
    <property type="protein sequence ID" value="MBW2938604.1"/>
    <property type="molecule type" value="Genomic_DNA"/>
</dbReference>
<protein>
    <submittedName>
        <fullName evidence="4">Tail fiber domain-containing protein</fullName>
    </submittedName>
</protein>
<organism evidence="4 5">
    <name type="scientific">Halomarinibacterium sedimenti</name>
    <dbReference type="NCBI Taxonomy" id="2857106"/>
    <lineage>
        <taxon>Bacteria</taxon>
        <taxon>Pseudomonadati</taxon>
        <taxon>Bacteroidota</taxon>
        <taxon>Flavobacteriia</taxon>
        <taxon>Flavobacteriales</taxon>
        <taxon>Flavobacteriaceae</taxon>
        <taxon>Halomarinibacterium</taxon>
    </lineage>
</organism>
<feature type="compositionally biased region" description="Polar residues" evidence="1">
    <location>
        <begin position="677"/>
        <end position="689"/>
    </location>
</feature>
<evidence type="ECO:0000259" key="3">
    <source>
        <dbReference type="PROSITE" id="PS51688"/>
    </source>
</evidence>
<sequence length="1601" mass="165465">MKKFILFSLVTLFCHSLFSQVGIGNTDPKSTLDISATNIATPSNTDGILIPRVDDFPATNPTVDQDGMMVFATGNGTPSKGFYYWDNGSTSWVAISSGGGSDDDWYEENTTSPPTSNSADIFTDGNVGIGLSNVSYPLQIESQTAGRMISLFNESTGSSVYGIRNTIDESAASSNGSTNGISNLITRTNQGSISGVSNSFSGSVSTNSFGYLYGYQNSFGNSTSTSTFGLLNRFQGVATTASGLTNLLGNSITTFYGVDNHDITGGSLSGNFYGLYNNISDSGSGDRYGVYTILSETGSGDKYGEYIEIPTTAGGTHYGVYSDVQNGAGYAGYFLGRTSLGTGTTNRYLMPAADGTAGQVMTTDGAGNISFTTPSSGGGTLDQAYDFGGAGAGRTITADSGAVIIEGNGGLRVESTNETNMLRVDGANDAVGIGENTPVSPLQIGITTPFDLAVANSGQDGIFIKGGNSGGLNQIGGSIGFGGASTTRSDGRRAAIASIQSGADEDNIGLGFYIHNGPINTEPMVEGMRLKHNGNLGINNNDPSATLDVVGTLQFVDGNEASGFVLASDATGNATWTNPTTLITPGAQKIDDLTDGKSDSDGTDDGSSIFIGISAGAADDGTDKQNVAIGFQSFATGLGVFNTALGYEAMSNATAGNSNTAIGRQTLQNNSGGGNTALGNSALTSNTSGSSNTAIGNSALLFNTTGHGNVAVGLNAGRNISSGSDNVLIGRDTGPATSSVINDRLFIDNQSGLNPLIYGEFDNDIVRINGELQVDDPTGTGYSFPTTDGTSGQVLTTDGVGQLSFTTLTLTDTQNTLDQAYDEGGAGAGRTITADNGAVTINGQDGFMVTGGFGSGDIVSVTGIGTRMFFNPNKAAFRAGSVGSGGIYDPTAWDDANIGARSFAVNIGTIASASYSFASGVSTEASGYASTAMGYISEASGWYSTAMGEGTIATGSGEMAVGSYNKTGISRVFVVGNGTSDVNRSNAFEVFDSGVITFNEAYSFPTFDGSANQVLRTNGAGTVTWATLSGEATTASNGLSETGNDVRLGGTLSQITTIDQGNNNLRFDLTGNGGFMVLDNGTIEFIVEDSGDVGIGTNNPNYQLDVNESDNTKAIGVNIQKTDNTSTLNTAAMSVTKTASGTGSSSVITTFADGTGSGEQRGIYNILNGTGTGNKYGVKNELTSASNGLQYGMENNFSGGTSSVRYAIRNNFSAGTGTQLGMYNSFANNTSGADTGISNFFSGTNAAAKTGLSNIFAIASAGDQTGIVNSFGSTSNTNKVGGYTSFSSTTGGAMYGFQVDVTATGATNKYGIYVDFDTAVTGTNNYGVYSIVDNTDGWSGYFEGKNYVSDAIGINNPAPDGRLDIIHNSTGATSPHIMLTAQNANAGTRIVFDNAVETTNNWVLFARADDDVNGGTFNIFSSEAGTNVVRLDSDGKMGVMRNPATNTLEVEGDASKSTAGSWLANSDQRLKKEIKSISGETALDKIEKMRGVTYLWNDDKTGTKRPEGLQYGFIAQELMEVFPEKVTKDNLGFYQTAYGDYDPIFVEAIKELKDEVDTLSEENQKLKAQLSKYESLEARLSALEANNPSNNTSGITSEKKK</sequence>
<feature type="region of interest" description="Disordered" evidence="1">
    <location>
        <begin position="1582"/>
        <end position="1601"/>
    </location>
</feature>